<protein>
    <recommendedName>
        <fullName evidence="14">ATP-dependent zinc metalloprotease FtsH</fullName>
        <ecNumber evidence="14">3.4.24.-</ecNumber>
    </recommendedName>
</protein>
<sequence length="642" mass="71328">MSTFTKNFILVFLVLFAIAAAISYGQSKRETPEVLGISTLVQHIQKDNVASLTVKGSLIEADLKDTEKKHEVRKEQTQSLTDLLGPFNIAPEKLTTIDIKVESERGAGYWFGVLLPFLAPLIILGLLLYFMGRQVSGMNNRALGFGQSGGHEQKPEDKKDKVTFADVAGSEEAKKELEEIIDFLKDPKRFTKMGAKIPKGVLMMGSPGTGKTLLAKAVAGEADVPFFHMSGSEFVEMFVGVGASRVRSLFQRAKKTAPAIVFIDEIDAVGRRRGAGLGGSHDEREQTLNQILVEMDGFDPNIGVIVIAATNRPDVLDPALLRPGRFDRRVVLDQPDIQEREAILKIHAKNKPLAKDVSLRKVAERTPGFSGADLANLLNEAAILAVRRDKKEIQEIEILESVEKVLLGPERKSRVISPKEKEMTAYHEAGHALVAHFLPDADPVRKISIISRGRAGGYTLKMPEEDKRYHYRAEFIADLAVALGGYATEKMMYGFDAISTGPSSDLEQATKLARAMVTRYGMSKKLGPRTYGEQEDLIFLGRDIHEQRDYSEKWAEMIDKEVGDLIEEGMAIAEKILKVKRSLLDKLVKTLIEKETLEQEEFVALVGARQQGTKTKVAPEETEQKLVPKKEEPKKTDDEWDF</sequence>
<dbReference type="FunFam" id="3.40.50.300:FF:000001">
    <property type="entry name" value="ATP-dependent zinc metalloprotease FtsH"/>
    <property type="match status" value="1"/>
</dbReference>
<evidence type="ECO:0000256" key="15">
    <source>
        <dbReference type="RuleBase" id="RU003651"/>
    </source>
</evidence>
<evidence type="ECO:0000256" key="16">
    <source>
        <dbReference type="SAM" id="MobiDB-lite"/>
    </source>
</evidence>
<evidence type="ECO:0000256" key="14">
    <source>
        <dbReference type="HAMAP-Rule" id="MF_01458"/>
    </source>
</evidence>
<keyword evidence="8 14" id="KW-0862">Zinc</keyword>
<evidence type="ECO:0000256" key="1">
    <source>
        <dbReference type="ARBA" id="ARBA00004370"/>
    </source>
</evidence>
<dbReference type="FunFam" id="1.10.8.60:FF:000001">
    <property type="entry name" value="ATP-dependent zinc metalloprotease FtsH"/>
    <property type="match status" value="1"/>
</dbReference>
<evidence type="ECO:0000256" key="13">
    <source>
        <dbReference type="ARBA" id="ARBA00061570"/>
    </source>
</evidence>
<keyword evidence="9 14" id="KW-0067">ATP-binding</keyword>
<feature type="binding site" evidence="14">
    <location>
        <position position="431"/>
    </location>
    <ligand>
        <name>Zn(2+)</name>
        <dbReference type="ChEBI" id="CHEBI:29105"/>
        <note>catalytic</note>
    </ligand>
</feature>
<dbReference type="PANTHER" id="PTHR23076:SF97">
    <property type="entry name" value="ATP-DEPENDENT ZINC METALLOPROTEASE YME1L1"/>
    <property type="match status" value="1"/>
</dbReference>
<evidence type="ECO:0000256" key="3">
    <source>
        <dbReference type="ARBA" id="ARBA00022670"/>
    </source>
</evidence>
<comment type="caution">
    <text evidence="14">Lacks conserved residue(s) required for the propagation of feature annotation.</text>
</comment>
<dbReference type="SMART" id="SM00382">
    <property type="entry name" value="AAA"/>
    <property type="match status" value="1"/>
</dbReference>
<feature type="region of interest" description="Disordered" evidence="16">
    <location>
        <begin position="609"/>
        <end position="642"/>
    </location>
</feature>
<feature type="binding site" evidence="14">
    <location>
        <position position="427"/>
    </location>
    <ligand>
        <name>Zn(2+)</name>
        <dbReference type="ChEBI" id="CHEBI:29105"/>
        <note>catalytic</note>
    </ligand>
</feature>
<evidence type="ECO:0000256" key="11">
    <source>
        <dbReference type="ARBA" id="ARBA00023049"/>
    </source>
</evidence>
<dbReference type="GO" id="GO:0008270">
    <property type="term" value="F:zinc ion binding"/>
    <property type="evidence" value="ECO:0007669"/>
    <property type="project" value="UniProtKB-UniRule"/>
</dbReference>
<dbReference type="InterPro" id="IPR003960">
    <property type="entry name" value="ATPase_AAA_CS"/>
</dbReference>
<dbReference type="GO" id="GO:0006508">
    <property type="term" value="P:proteolysis"/>
    <property type="evidence" value="ECO:0007669"/>
    <property type="project" value="UniProtKB-KW"/>
</dbReference>
<dbReference type="InterPro" id="IPR041569">
    <property type="entry name" value="AAA_lid_3"/>
</dbReference>
<dbReference type="GO" id="GO:0030163">
    <property type="term" value="P:protein catabolic process"/>
    <property type="evidence" value="ECO:0007669"/>
    <property type="project" value="UniProtKB-UniRule"/>
</dbReference>
<dbReference type="AlphaFoldDB" id="A0A0G1RB61"/>
<dbReference type="EMBL" id="LCMA01000002">
    <property type="protein sequence ID" value="KKU27253.1"/>
    <property type="molecule type" value="Genomic_DNA"/>
</dbReference>
<dbReference type="InterPro" id="IPR005936">
    <property type="entry name" value="FtsH"/>
</dbReference>
<dbReference type="GO" id="GO:0005886">
    <property type="term" value="C:plasma membrane"/>
    <property type="evidence" value="ECO:0007669"/>
    <property type="project" value="UniProtKB-SubCell"/>
</dbReference>
<dbReference type="SUPFAM" id="SSF140990">
    <property type="entry name" value="FtsH protease domain-like"/>
    <property type="match status" value="1"/>
</dbReference>
<name>A0A0G1RB61_9BACT</name>
<dbReference type="GO" id="GO:0004176">
    <property type="term" value="F:ATP-dependent peptidase activity"/>
    <property type="evidence" value="ECO:0007669"/>
    <property type="project" value="InterPro"/>
</dbReference>
<evidence type="ECO:0000256" key="10">
    <source>
        <dbReference type="ARBA" id="ARBA00022989"/>
    </source>
</evidence>
<dbReference type="GO" id="GO:0005524">
    <property type="term" value="F:ATP binding"/>
    <property type="evidence" value="ECO:0007669"/>
    <property type="project" value="UniProtKB-UniRule"/>
</dbReference>
<dbReference type="InterPro" id="IPR027417">
    <property type="entry name" value="P-loop_NTPase"/>
</dbReference>
<dbReference type="Gene3D" id="1.10.8.60">
    <property type="match status" value="1"/>
</dbReference>
<feature type="active site" evidence="14">
    <location>
        <position position="428"/>
    </location>
</feature>
<evidence type="ECO:0000256" key="4">
    <source>
        <dbReference type="ARBA" id="ARBA00022692"/>
    </source>
</evidence>
<dbReference type="Proteomes" id="UP000034175">
    <property type="component" value="Unassembled WGS sequence"/>
</dbReference>
<dbReference type="GO" id="GO:0004222">
    <property type="term" value="F:metalloendopeptidase activity"/>
    <property type="evidence" value="ECO:0007669"/>
    <property type="project" value="InterPro"/>
</dbReference>
<organism evidence="18 19">
    <name type="scientific">Candidatus Magasanikbacteria bacterium GW2011_GWA2_46_17</name>
    <dbReference type="NCBI Taxonomy" id="1619042"/>
    <lineage>
        <taxon>Bacteria</taxon>
        <taxon>Candidatus Magasanikiibacteriota</taxon>
    </lineage>
</organism>
<feature type="binding site" evidence="14">
    <location>
        <begin position="205"/>
        <end position="212"/>
    </location>
    <ligand>
        <name>ATP</name>
        <dbReference type="ChEBI" id="CHEBI:30616"/>
    </ligand>
</feature>
<dbReference type="InterPro" id="IPR000642">
    <property type="entry name" value="Peptidase_M41"/>
</dbReference>
<comment type="cofactor">
    <cofactor evidence="14">
        <name>Zn(2+)</name>
        <dbReference type="ChEBI" id="CHEBI:29105"/>
    </cofactor>
    <text evidence="14">Binds 1 zinc ion per subunit.</text>
</comment>
<dbReference type="HAMAP" id="MF_01458">
    <property type="entry name" value="FtsH"/>
    <property type="match status" value="1"/>
</dbReference>
<evidence type="ECO:0000256" key="9">
    <source>
        <dbReference type="ARBA" id="ARBA00022840"/>
    </source>
</evidence>
<keyword evidence="4 14" id="KW-0812">Transmembrane</keyword>
<comment type="subcellular location">
    <subcellularLocation>
        <location evidence="14">Cell membrane</location>
        <topology evidence="14">Multi-pass membrane protein</topology>
        <orientation evidence="14">Cytoplasmic side</orientation>
    </subcellularLocation>
    <subcellularLocation>
        <location evidence="1">Membrane</location>
    </subcellularLocation>
</comment>
<evidence type="ECO:0000256" key="7">
    <source>
        <dbReference type="ARBA" id="ARBA00022801"/>
    </source>
</evidence>
<comment type="similarity">
    <text evidence="2 14">In the C-terminal section; belongs to the peptidase M41 family.</text>
</comment>
<dbReference type="NCBIfam" id="TIGR01241">
    <property type="entry name" value="FtsH_fam"/>
    <property type="match status" value="1"/>
</dbReference>
<comment type="similarity">
    <text evidence="13 14">In the central section; belongs to the AAA ATPase family.</text>
</comment>
<feature type="compositionally biased region" description="Basic and acidic residues" evidence="16">
    <location>
        <begin position="617"/>
        <end position="642"/>
    </location>
</feature>
<evidence type="ECO:0000256" key="8">
    <source>
        <dbReference type="ARBA" id="ARBA00022833"/>
    </source>
</evidence>
<comment type="function">
    <text evidence="14">Acts as a processive, ATP-dependent zinc metallopeptidase for both cytoplasmic and membrane proteins. Plays a role in the quality control of integral membrane proteins.</text>
</comment>
<dbReference type="EC" id="3.4.24.-" evidence="14"/>
<evidence type="ECO:0000313" key="19">
    <source>
        <dbReference type="Proteomes" id="UP000034175"/>
    </source>
</evidence>
<dbReference type="Pfam" id="PF00004">
    <property type="entry name" value="AAA"/>
    <property type="match status" value="1"/>
</dbReference>
<dbReference type="InterPro" id="IPR003959">
    <property type="entry name" value="ATPase_AAA_core"/>
</dbReference>
<keyword evidence="10 14" id="KW-1133">Transmembrane helix</keyword>
<dbReference type="InterPro" id="IPR003593">
    <property type="entry name" value="AAA+_ATPase"/>
</dbReference>
<dbReference type="Gene3D" id="1.20.58.760">
    <property type="entry name" value="Peptidase M41"/>
    <property type="match status" value="1"/>
</dbReference>
<reference evidence="18 19" key="1">
    <citation type="journal article" date="2015" name="Nature">
        <title>rRNA introns, odd ribosomes, and small enigmatic genomes across a large radiation of phyla.</title>
        <authorList>
            <person name="Brown C.T."/>
            <person name="Hug L.A."/>
            <person name="Thomas B.C."/>
            <person name="Sharon I."/>
            <person name="Castelle C.J."/>
            <person name="Singh A."/>
            <person name="Wilkins M.J."/>
            <person name="Williams K.H."/>
            <person name="Banfield J.F."/>
        </authorList>
    </citation>
    <scope>NUCLEOTIDE SEQUENCE [LARGE SCALE GENOMIC DNA]</scope>
</reference>
<evidence type="ECO:0000259" key="17">
    <source>
        <dbReference type="SMART" id="SM00382"/>
    </source>
</evidence>
<keyword evidence="3 14" id="KW-0645">Protease</keyword>
<keyword evidence="7 14" id="KW-0378">Hydrolase</keyword>
<dbReference type="Pfam" id="PF17862">
    <property type="entry name" value="AAA_lid_3"/>
    <property type="match status" value="1"/>
</dbReference>
<comment type="similarity">
    <text evidence="15">Belongs to the AAA ATPase family.</text>
</comment>
<comment type="caution">
    <text evidence="18">The sequence shown here is derived from an EMBL/GenBank/DDBJ whole genome shotgun (WGS) entry which is preliminary data.</text>
</comment>
<dbReference type="FunFam" id="1.20.58.760:FF:000001">
    <property type="entry name" value="ATP-dependent zinc metalloprotease FtsH"/>
    <property type="match status" value="1"/>
</dbReference>
<evidence type="ECO:0000256" key="12">
    <source>
        <dbReference type="ARBA" id="ARBA00023136"/>
    </source>
</evidence>
<dbReference type="PATRIC" id="fig|1619042.3.peg.131"/>
<dbReference type="GO" id="GO:0016887">
    <property type="term" value="F:ATP hydrolysis activity"/>
    <property type="evidence" value="ECO:0007669"/>
    <property type="project" value="UniProtKB-UniRule"/>
</dbReference>
<dbReference type="PROSITE" id="PS00674">
    <property type="entry name" value="AAA"/>
    <property type="match status" value="1"/>
</dbReference>
<dbReference type="Gene3D" id="3.40.50.300">
    <property type="entry name" value="P-loop containing nucleotide triphosphate hydrolases"/>
    <property type="match status" value="1"/>
</dbReference>
<dbReference type="SUPFAM" id="SSF52540">
    <property type="entry name" value="P-loop containing nucleoside triphosphate hydrolases"/>
    <property type="match status" value="1"/>
</dbReference>
<evidence type="ECO:0000313" key="18">
    <source>
        <dbReference type="EMBL" id="KKU27253.1"/>
    </source>
</evidence>
<dbReference type="PANTHER" id="PTHR23076">
    <property type="entry name" value="METALLOPROTEASE M41 FTSH"/>
    <property type="match status" value="1"/>
</dbReference>
<keyword evidence="14" id="KW-1003">Cell membrane</keyword>
<keyword evidence="6 14" id="KW-0547">Nucleotide-binding</keyword>
<accession>A0A0G1RB61</accession>
<keyword evidence="11 14" id="KW-0482">Metalloprotease</keyword>
<evidence type="ECO:0000256" key="2">
    <source>
        <dbReference type="ARBA" id="ARBA00010044"/>
    </source>
</evidence>
<keyword evidence="5 14" id="KW-0479">Metal-binding</keyword>
<dbReference type="CDD" id="cd19501">
    <property type="entry name" value="RecA-like_FtsH"/>
    <property type="match status" value="1"/>
</dbReference>
<evidence type="ECO:0000256" key="5">
    <source>
        <dbReference type="ARBA" id="ARBA00022723"/>
    </source>
</evidence>
<keyword evidence="12 14" id="KW-0472">Membrane</keyword>
<feature type="domain" description="AAA+ ATPase" evidence="17">
    <location>
        <begin position="197"/>
        <end position="336"/>
    </location>
</feature>
<gene>
    <name evidence="14" type="primary">ftsH</name>
    <name evidence="18" type="ORF">UX39_C0002G0032</name>
</gene>
<dbReference type="Pfam" id="PF01434">
    <property type="entry name" value="Peptidase_M41"/>
    <property type="match status" value="1"/>
</dbReference>
<dbReference type="InterPro" id="IPR037219">
    <property type="entry name" value="Peptidase_M41-like"/>
</dbReference>
<proteinExistence type="inferred from homology"/>
<evidence type="ECO:0000256" key="6">
    <source>
        <dbReference type="ARBA" id="ARBA00022741"/>
    </source>
</evidence>
<comment type="subunit">
    <text evidence="14">Homohexamer.</text>
</comment>
<feature type="transmembrane region" description="Helical" evidence="14">
    <location>
        <begin position="109"/>
        <end position="131"/>
    </location>
</feature>
<feature type="binding site" evidence="14">
    <location>
        <position position="505"/>
    </location>
    <ligand>
        <name>Zn(2+)</name>
        <dbReference type="ChEBI" id="CHEBI:29105"/>
        <note>catalytic</note>
    </ligand>
</feature>